<proteinExistence type="predicted"/>
<dbReference type="EMBL" id="CP094298">
    <property type="protein sequence ID" value="UNZ00989.1"/>
    <property type="molecule type" value="Genomic_DNA"/>
</dbReference>
<dbReference type="InterPro" id="IPR019587">
    <property type="entry name" value="Polyketide_cyclase/dehydratase"/>
</dbReference>
<dbReference type="SUPFAM" id="SSF55961">
    <property type="entry name" value="Bet v1-like"/>
    <property type="match status" value="2"/>
</dbReference>
<gene>
    <name evidence="1" type="ORF">SRIMR7_02440</name>
</gene>
<dbReference type="CDD" id="cd08861">
    <property type="entry name" value="OtcD1_ARO-CYC_like"/>
    <property type="match status" value="2"/>
</dbReference>
<sequence length="317" mass="34765">MPAPTSHRAVHRTEIDAPADRVYALIRDAAEWPRHFTPTVHVERAELDARSERLRIWATANGEVKHWTSHRALDPEGQSVRFRQEVCSPPVAAMSGEWVLRDLPGGRCELTLHHTFAAVDDRPEDVEWITTATDRNSRTELANIKALAEAAGSDAELLFSFEDSETVHAPAEAVYAFLAEAGKWPDRLPHVSRLDLTEPSDGVQVMTMVTRANDGSEHTTESVRVCFPDELRIVYKQIGTPPLMTLHTGEWSIRDTGDGLLVTSQHTIRINESAIPEILGADATAADARARVRAAVGGNSAATLALAKRFAEAPHAA</sequence>
<dbReference type="Pfam" id="PF10604">
    <property type="entry name" value="Polyketide_cyc2"/>
    <property type="match status" value="2"/>
</dbReference>
<dbReference type="InterPro" id="IPR023393">
    <property type="entry name" value="START-like_dom_sf"/>
</dbReference>
<protein>
    <submittedName>
        <fullName evidence="1">Polyketide cyclase</fullName>
    </submittedName>
</protein>
<dbReference type="Proteomes" id="UP000829494">
    <property type="component" value="Chromosome"/>
</dbReference>
<dbReference type="RefSeq" id="WP_003981028.1">
    <property type="nucleotide sequence ID" value="NZ_CP043497.1"/>
</dbReference>
<reference evidence="1 2" key="1">
    <citation type="submission" date="2022-03" db="EMBL/GenBank/DDBJ databases">
        <title>Complete genome of Streptomyces rimosus ssp. rimosus R7 (=ATCC 10970).</title>
        <authorList>
            <person name="Beganovic S."/>
            <person name="Ruckert C."/>
            <person name="Busche T."/>
            <person name="Kalinowski J."/>
            <person name="Wittmann C."/>
        </authorList>
    </citation>
    <scope>NUCLEOTIDE SEQUENCE [LARGE SCALE GENOMIC DNA]</scope>
    <source>
        <strain evidence="1 2">R7</strain>
    </source>
</reference>
<name>A0ABY3YTB5_STRRM</name>
<accession>A0ABY3YTB5</accession>
<evidence type="ECO:0000313" key="2">
    <source>
        <dbReference type="Proteomes" id="UP000829494"/>
    </source>
</evidence>
<organism evidence="1 2">
    <name type="scientific">Streptomyces rimosus subsp. rimosus</name>
    <dbReference type="NCBI Taxonomy" id="132474"/>
    <lineage>
        <taxon>Bacteria</taxon>
        <taxon>Bacillati</taxon>
        <taxon>Actinomycetota</taxon>
        <taxon>Actinomycetes</taxon>
        <taxon>Kitasatosporales</taxon>
        <taxon>Streptomycetaceae</taxon>
        <taxon>Streptomyces</taxon>
    </lineage>
</organism>
<evidence type="ECO:0000313" key="1">
    <source>
        <dbReference type="EMBL" id="UNZ00989.1"/>
    </source>
</evidence>
<keyword evidence="2" id="KW-1185">Reference proteome</keyword>
<dbReference type="Gene3D" id="3.30.530.20">
    <property type="match status" value="2"/>
</dbReference>
<dbReference type="GeneID" id="66859928"/>